<evidence type="ECO:0000256" key="2">
    <source>
        <dbReference type="PROSITE-ProRule" id="PRU00339"/>
    </source>
</evidence>
<dbReference type="RefSeq" id="WP_092860284.1">
    <property type="nucleotide sequence ID" value="NZ_FOQH01000005.1"/>
</dbReference>
<evidence type="ECO:0000259" key="5">
    <source>
        <dbReference type="Pfam" id="PF13435"/>
    </source>
</evidence>
<accession>A0A1I3H3E9</accession>
<dbReference type="InterPro" id="IPR051829">
    <property type="entry name" value="Multiheme_Cytochr_ET"/>
</dbReference>
<dbReference type="STRING" id="1114924.SAMN05216258_105481"/>
<dbReference type="EMBL" id="FOQH01000005">
    <property type="protein sequence ID" value="SFI30219.1"/>
    <property type="molecule type" value="Genomic_DNA"/>
</dbReference>
<dbReference type="InterPro" id="IPR010177">
    <property type="entry name" value="Paired_CXXCH_1"/>
</dbReference>
<dbReference type="InterPro" id="IPR023155">
    <property type="entry name" value="Cyt_c-552/4"/>
</dbReference>
<dbReference type="Pfam" id="PF13435">
    <property type="entry name" value="Cytochrome_C554"/>
    <property type="match status" value="1"/>
</dbReference>
<protein>
    <submittedName>
        <fullName evidence="6">Doubled CXXCH domain-containing protein</fullName>
    </submittedName>
</protein>
<dbReference type="PANTHER" id="PTHR35038">
    <property type="entry name" value="DISSIMILATORY SULFITE REDUCTASE SIRA"/>
    <property type="match status" value="1"/>
</dbReference>
<dbReference type="InterPro" id="IPR011989">
    <property type="entry name" value="ARM-like"/>
</dbReference>
<dbReference type="OrthoDB" id="9814800at2"/>
<feature type="signal peptide" evidence="3">
    <location>
        <begin position="1"/>
        <end position="23"/>
    </location>
</feature>
<reference evidence="6 7" key="1">
    <citation type="submission" date="2016-10" db="EMBL/GenBank/DDBJ databases">
        <authorList>
            <person name="de Groot N.N."/>
        </authorList>
    </citation>
    <scope>NUCLEOTIDE SEQUENCE [LARGE SCALE GENOMIC DNA]</scope>
    <source>
        <strain evidence="6 7">CGMCC 1.11030</strain>
    </source>
</reference>
<dbReference type="Gene3D" id="1.25.10.10">
    <property type="entry name" value="Leucine-rich Repeat Variant"/>
    <property type="match status" value="1"/>
</dbReference>
<keyword evidence="2" id="KW-0802">TPR repeat</keyword>
<feature type="repeat" description="TPR" evidence="2">
    <location>
        <begin position="556"/>
        <end position="589"/>
    </location>
</feature>
<dbReference type="Gene3D" id="1.10.1130.10">
    <property type="entry name" value="Flavocytochrome C3, Chain A"/>
    <property type="match status" value="2"/>
</dbReference>
<dbReference type="AlphaFoldDB" id="A0A1I3H3E9"/>
<dbReference type="InterPro" id="IPR036280">
    <property type="entry name" value="Multihaem_cyt_sf"/>
</dbReference>
<proteinExistence type="predicted"/>
<evidence type="ECO:0000256" key="3">
    <source>
        <dbReference type="SAM" id="SignalP"/>
    </source>
</evidence>
<dbReference type="GO" id="GO:0016491">
    <property type="term" value="F:oxidoreductase activity"/>
    <property type="evidence" value="ECO:0007669"/>
    <property type="project" value="TreeGrafter"/>
</dbReference>
<dbReference type="SUPFAM" id="SSF48695">
    <property type="entry name" value="Multiheme cytochromes"/>
    <property type="match status" value="1"/>
</dbReference>
<evidence type="ECO:0000259" key="4">
    <source>
        <dbReference type="Pfam" id="PF09699"/>
    </source>
</evidence>
<dbReference type="Pfam" id="PF13646">
    <property type="entry name" value="HEAT_2"/>
    <property type="match status" value="1"/>
</dbReference>
<feature type="domain" description="Doubled CXXCH motif" evidence="4">
    <location>
        <begin position="297"/>
        <end position="323"/>
    </location>
</feature>
<evidence type="ECO:0000256" key="1">
    <source>
        <dbReference type="ARBA" id="ARBA00022729"/>
    </source>
</evidence>
<dbReference type="CDD" id="cd08168">
    <property type="entry name" value="Cytochrom_C3"/>
    <property type="match status" value="2"/>
</dbReference>
<dbReference type="InterPro" id="IPR019734">
    <property type="entry name" value="TPR_rpt"/>
</dbReference>
<dbReference type="PROSITE" id="PS50005">
    <property type="entry name" value="TPR"/>
    <property type="match status" value="1"/>
</dbReference>
<dbReference type="Gene3D" id="3.90.10.10">
    <property type="entry name" value="Cytochrome C3"/>
    <property type="match status" value="1"/>
</dbReference>
<dbReference type="SUPFAM" id="SSF48452">
    <property type="entry name" value="TPR-like"/>
    <property type="match status" value="1"/>
</dbReference>
<evidence type="ECO:0000313" key="7">
    <source>
        <dbReference type="Proteomes" id="UP000199377"/>
    </source>
</evidence>
<dbReference type="Pfam" id="PF09699">
    <property type="entry name" value="Paired_CXXCH_1"/>
    <property type="match status" value="1"/>
</dbReference>
<keyword evidence="1 3" id="KW-0732">Signal</keyword>
<name>A0A1I3H3E9_9RHOB</name>
<evidence type="ECO:0000313" key="6">
    <source>
        <dbReference type="EMBL" id="SFI30219.1"/>
    </source>
</evidence>
<feature type="chain" id="PRO_5011572405" evidence="3">
    <location>
        <begin position="24"/>
        <end position="637"/>
    </location>
</feature>
<sequence>MRRLASPILVLLAALALSAGADAQEAGYVGSQSCAGCHRAEAEAWTGSHHDLAWTLPEEGRALGDFSGVEHDENGLAARFTTDPDGTPRIAVTEADGVRAAYRVRGVIGIAPLQQYVLETEPGRLQSFDLAWDAERGAWYHLYPDQDLPPGDGLHWTGPYKTWNSRCAECHATGYDKGYDPRSGRYASSQAEIGVGCEACHGPGRGHVDWAQGGQGTDPGFAVDVSQTGAAMEQCAGCHSRREAFLPGNPPPGTPYADAYSLALLRPGLYHADGQILDEVYVYGSFLQSKMHRKGVGCMDCHDPHAAQVKIEGDALCAQCHSPAGNPEFPSLPLVDFASAEHHFHPQDSDGARCVSCHMVSRDYMGIDGRRDHSFRIPRPDLAALTGAPDACTGCHADRDPAWAAAEIAARHPDAAARPHFGTTLARGRANAAASAGELAALALDPEQPGIARATALWLMEGAQDPEAARRALPLLSDPDPLVRAAAVGALRPLSAQESFAQLAVLLRDPARLVRQAAARAMLGAPVAYMPERTSTDLRAALGEWQGAMAARLDFPETHLQLGGFALTTRRFPAAAAAFAEATELDPQLIDAWHMRARIAAATEGAEAAQAILADALAANPGDPTLEDLMRQAGGRP</sequence>
<keyword evidence="7" id="KW-1185">Reference proteome</keyword>
<organism evidence="6 7">
    <name type="scientific">Albimonas pacifica</name>
    <dbReference type="NCBI Taxonomy" id="1114924"/>
    <lineage>
        <taxon>Bacteria</taxon>
        <taxon>Pseudomonadati</taxon>
        <taxon>Pseudomonadota</taxon>
        <taxon>Alphaproteobacteria</taxon>
        <taxon>Rhodobacterales</taxon>
        <taxon>Paracoccaceae</taxon>
        <taxon>Albimonas</taxon>
    </lineage>
</organism>
<gene>
    <name evidence="6" type="ORF">SAMN05216258_105481</name>
</gene>
<dbReference type="Gene3D" id="1.25.40.10">
    <property type="entry name" value="Tetratricopeptide repeat domain"/>
    <property type="match status" value="1"/>
</dbReference>
<dbReference type="PANTHER" id="PTHR35038:SF8">
    <property type="entry name" value="C-TYPE POLYHEME CYTOCHROME OMCC"/>
    <property type="match status" value="1"/>
</dbReference>
<feature type="domain" description="Cytochrome c-552/4" evidence="5">
    <location>
        <begin position="163"/>
        <end position="202"/>
    </location>
</feature>
<dbReference type="Proteomes" id="UP000199377">
    <property type="component" value="Unassembled WGS sequence"/>
</dbReference>
<dbReference type="InterPro" id="IPR011990">
    <property type="entry name" value="TPR-like_helical_dom_sf"/>
</dbReference>